<feature type="region of interest" description="Disordered" evidence="1">
    <location>
        <begin position="83"/>
        <end position="110"/>
    </location>
</feature>
<proteinExistence type="predicted"/>
<accession>A0A8J4ETR0</accession>
<evidence type="ECO:0000313" key="2">
    <source>
        <dbReference type="EMBL" id="GIL46503.1"/>
    </source>
</evidence>
<dbReference type="AlphaFoldDB" id="A0A8J4ETR0"/>
<sequence>WDTDACAASGHLKLGQPDKTKLESLEQAALRQAREAVGFSRHVDQVLHESTIHGHASLESVHLEGDYGRAAGSMEREVMEDLAAHNPDLMGPSVKSNRKPAVSEEAGTGP</sequence>
<gene>
    <name evidence="2" type="ORF">Vafri_3499</name>
</gene>
<reference evidence="2" key="1">
    <citation type="journal article" date="2021" name="Proc. Natl. Acad. Sci. U.S.A.">
        <title>Three genomes in the algal genus Volvox reveal the fate of a haploid sex-determining region after a transition to homothallism.</title>
        <authorList>
            <person name="Yamamoto K."/>
            <person name="Hamaji T."/>
            <person name="Kawai-Toyooka H."/>
            <person name="Matsuzaki R."/>
            <person name="Takahashi F."/>
            <person name="Nishimura Y."/>
            <person name="Kawachi M."/>
            <person name="Noguchi H."/>
            <person name="Minakuchi Y."/>
            <person name="Umen J.G."/>
            <person name="Toyoda A."/>
            <person name="Nozaki H."/>
        </authorList>
    </citation>
    <scope>NUCLEOTIDE SEQUENCE</scope>
    <source>
        <strain evidence="2">NIES-3780</strain>
    </source>
</reference>
<evidence type="ECO:0000256" key="1">
    <source>
        <dbReference type="SAM" id="MobiDB-lite"/>
    </source>
</evidence>
<comment type="caution">
    <text evidence="2">The sequence shown here is derived from an EMBL/GenBank/DDBJ whole genome shotgun (WGS) entry which is preliminary data.</text>
</comment>
<organism evidence="2 3">
    <name type="scientific">Volvox africanus</name>
    <dbReference type="NCBI Taxonomy" id="51714"/>
    <lineage>
        <taxon>Eukaryota</taxon>
        <taxon>Viridiplantae</taxon>
        <taxon>Chlorophyta</taxon>
        <taxon>core chlorophytes</taxon>
        <taxon>Chlorophyceae</taxon>
        <taxon>CS clade</taxon>
        <taxon>Chlamydomonadales</taxon>
        <taxon>Volvocaceae</taxon>
        <taxon>Volvox</taxon>
    </lineage>
</organism>
<evidence type="ECO:0000313" key="3">
    <source>
        <dbReference type="Proteomes" id="UP000747399"/>
    </source>
</evidence>
<protein>
    <submittedName>
        <fullName evidence="2">Uncharacterized protein</fullName>
    </submittedName>
</protein>
<feature type="non-terminal residue" evidence="2">
    <location>
        <position position="1"/>
    </location>
</feature>
<name>A0A8J4ETR0_9CHLO</name>
<dbReference type="Proteomes" id="UP000747399">
    <property type="component" value="Unassembled WGS sequence"/>
</dbReference>
<keyword evidence="3" id="KW-1185">Reference proteome</keyword>
<dbReference type="EMBL" id="BNCO01000004">
    <property type="protein sequence ID" value="GIL46503.1"/>
    <property type="molecule type" value="Genomic_DNA"/>
</dbReference>